<keyword evidence="3 9" id="KW-0808">Transferase</keyword>
<feature type="transmembrane region" description="Helical" evidence="7">
    <location>
        <begin position="573"/>
        <end position="593"/>
    </location>
</feature>
<keyword evidence="2 9" id="KW-0328">Glycosyltransferase</keyword>
<dbReference type="InterPro" id="IPR029044">
    <property type="entry name" value="Nucleotide-diphossugar_trans"/>
</dbReference>
<proteinExistence type="predicted"/>
<dbReference type="Proteomes" id="UP000666240">
    <property type="component" value="Unassembled WGS sequence"/>
</dbReference>
<feature type="transmembrane region" description="Helical" evidence="7">
    <location>
        <begin position="605"/>
        <end position="628"/>
    </location>
</feature>
<evidence type="ECO:0000256" key="3">
    <source>
        <dbReference type="ARBA" id="ARBA00022679"/>
    </source>
</evidence>
<organism evidence="9 10">
    <name type="scientific">Tianweitania sediminis</name>
    <dbReference type="NCBI Taxonomy" id="1502156"/>
    <lineage>
        <taxon>Bacteria</taxon>
        <taxon>Pseudomonadati</taxon>
        <taxon>Pseudomonadota</taxon>
        <taxon>Alphaproteobacteria</taxon>
        <taxon>Hyphomicrobiales</taxon>
        <taxon>Phyllobacteriaceae</taxon>
        <taxon>Tianweitania</taxon>
    </lineage>
</organism>
<comment type="subcellular location">
    <subcellularLocation>
        <location evidence="1">Membrane</location>
        <topology evidence="1">Multi-pass membrane protein</topology>
    </subcellularLocation>
</comment>
<evidence type="ECO:0000313" key="9">
    <source>
        <dbReference type="EMBL" id="MBP0438521.1"/>
    </source>
</evidence>
<evidence type="ECO:0000259" key="8">
    <source>
        <dbReference type="Pfam" id="PF13632"/>
    </source>
</evidence>
<dbReference type="Pfam" id="PF13632">
    <property type="entry name" value="Glyco_trans_2_3"/>
    <property type="match status" value="1"/>
</dbReference>
<evidence type="ECO:0000256" key="4">
    <source>
        <dbReference type="ARBA" id="ARBA00022692"/>
    </source>
</evidence>
<keyword evidence="5 7" id="KW-1133">Transmembrane helix</keyword>
<evidence type="ECO:0000256" key="6">
    <source>
        <dbReference type="ARBA" id="ARBA00023136"/>
    </source>
</evidence>
<dbReference type="GO" id="GO:0016020">
    <property type="term" value="C:membrane"/>
    <property type="evidence" value="ECO:0007669"/>
    <property type="project" value="UniProtKB-SubCell"/>
</dbReference>
<evidence type="ECO:0000256" key="5">
    <source>
        <dbReference type="ARBA" id="ARBA00022989"/>
    </source>
</evidence>
<evidence type="ECO:0000313" key="10">
    <source>
        <dbReference type="Proteomes" id="UP000666240"/>
    </source>
</evidence>
<sequence length="659" mass="72891">MSAVEQPYSPTTNDNAPAALRLKAVPASTGLAEAPPRIRDPFEDMQHWYAILMRVGYPLDKMAAIAARARTNATSFHAELLAAAPCPEANLYFALAEELGLPFRLEVDSGGLVTDNHDFIALLGPGGAQRPLSYLDGSAPLVRLLGLGLLDIGRLKALLQKRPELCERLIVVPPAALRRAVKERAAATLGAQARDQLANDVPDCSARLVASAWQGWVIGALAMALPISFALWPFTTMFGVHLFFSVFFLGCVLLRMRAARHAQPPYLKKLAPVAAKDLPTYSVMVALYREADVVPELLAGLGRIVWPRSKLEIKLVCEADDHETLAALRAVPLKPWVEIIEVPAIGPRTKPKALAYALPTTTGQVVAIYDAEDKPHPLQLVEAWQAFAKADASLACVQAPLVITNSHQGMLARLFAFEYAALFRGLLPWLAARSLILPLGGTSNHFRREALVNSGGWDPFNVTEDADLGLRLARFGYRSGTITYPTFEDAPMRIKTWIPQRTRWFKGWLQTWLVHMRRPMRLWRELGTGSFLMVQILFAGMVLSAAAHPLMLLTLAGVVTELAWGSTPDAQRSIIFAVDAVNITCGYAAFLVLGAATLMKRERKGFWRVVLATPLYWMLISFAAWRAVWHLYRKPFVWEKTPHRRSASVWAREARAHKT</sequence>
<feature type="domain" description="Glycosyltransferase 2-like" evidence="8">
    <location>
        <begin position="366"/>
        <end position="554"/>
    </location>
</feature>
<dbReference type="EC" id="2.4.-.-" evidence="9"/>
<evidence type="ECO:0000256" key="2">
    <source>
        <dbReference type="ARBA" id="ARBA00022676"/>
    </source>
</evidence>
<dbReference type="EMBL" id="JAGIYY010000002">
    <property type="protein sequence ID" value="MBP0438521.1"/>
    <property type="molecule type" value="Genomic_DNA"/>
</dbReference>
<keyword evidence="10" id="KW-1185">Reference proteome</keyword>
<dbReference type="Gene3D" id="3.90.550.10">
    <property type="entry name" value="Spore Coat Polysaccharide Biosynthesis Protein SpsA, Chain A"/>
    <property type="match status" value="1"/>
</dbReference>
<feature type="transmembrane region" description="Helical" evidence="7">
    <location>
        <begin position="526"/>
        <end position="553"/>
    </location>
</feature>
<dbReference type="AlphaFoldDB" id="A0A8J7RHG6"/>
<keyword evidence="4 7" id="KW-0812">Transmembrane</keyword>
<dbReference type="PANTHER" id="PTHR43867:SF2">
    <property type="entry name" value="CELLULOSE SYNTHASE CATALYTIC SUBUNIT A [UDP-FORMING]"/>
    <property type="match status" value="1"/>
</dbReference>
<keyword evidence="6 7" id="KW-0472">Membrane</keyword>
<feature type="transmembrane region" description="Helical" evidence="7">
    <location>
        <begin position="238"/>
        <end position="256"/>
    </location>
</feature>
<name>A0A8J7RHG6_9HYPH</name>
<dbReference type="SUPFAM" id="SSF53448">
    <property type="entry name" value="Nucleotide-diphospho-sugar transferases"/>
    <property type="match status" value="1"/>
</dbReference>
<comment type="caution">
    <text evidence="9">The sequence shown here is derived from an EMBL/GenBank/DDBJ whole genome shotgun (WGS) entry which is preliminary data.</text>
</comment>
<evidence type="ECO:0000256" key="7">
    <source>
        <dbReference type="SAM" id="Phobius"/>
    </source>
</evidence>
<dbReference type="InterPro" id="IPR050321">
    <property type="entry name" value="Glycosyltr_2/OpgH_subfam"/>
</dbReference>
<evidence type="ECO:0000256" key="1">
    <source>
        <dbReference type="ARBA" id="ARBA00004141"/>
    </source>
</evidence>
<dbReference type="PANTHER" id="PTHR43867">
    <property type="entry name" value="CELLULOSE SYNTHASE CATALYTIC SUBUNIT A [UDP-FORMING]"/>
    <property type="match status" value="1"/>
</dbReference>
<dbReference type="InterPro" id="IPR001173">
    <property type="entry name" value="Glyco_trans_2-like"/>
</dbReference>
<accession>A0A8J7RHG6</accession>
<reference evidence="9" key="1">
    <citation type="submission" date="2021-03" db="EMBL/GenBank/DDBJ databases">
        <title>Genome sequencing and assembly of Tianweitania sediminis.</title>
        <authorList>
            <person name="Chhetri G."/>
        </authorList>
    </citation>
    <scope>NUCLEOTIDE SEQUENCE</scope>
    <source>
        <strain evidence="9">Z8</strain>
    </source>
</reference>
<dbReference type="GO" id="GO:0016757">
    <property type="term" value="F:glycosyltransferase activity"/>
    <property type="evidence" value="ECO:0007669"/>
    <property type="project" value="UniProtKB-KW"/>
</dbReference>
<protein>
    <submittedName>
        <fullName evidence="9">Glycosyltransferase</fullName>
        <ecNumber evidence="9">2.4.-.-</ecNumber>
    </submittedName>
</protein>
<gene>
    <name evidence="9" type="ORF">J5Y06_07660</name>
</gene>